<dbReference type="PANTHER" id="PTHR41390:SF1">
    <property type="entry name" value="NADH-UBIQUINONE OXIDOREDUCTASE 213 KDA SUBUNIT"/>
    <property type="match status" value="1"/>
</dbReference>
<evidence type="ECO:0000313" key="1">
    <source>
        <dbReference type="EMBL" id="KAK2627205.1"/>
    </source>
</evidence>
<gene>
    <name evidence="1" type="ORF">QTJ16_003171</name>
</gene>
<sequence length="222" mass="23775">MTDSQKSGANVEPPQRRNDLPPKLLEIIVPALEVAGVSGMSGFVVGGFAGVVCSSAPFLFALVTGIQWSVLGATFRASRGTVLQAWGKEQLNSKEKILASTIAGGISGTAGGLLRGRKNVIPGAIMFALLGATGQAVYNMADARKSELSELPEKDLKYSWLNSRWSPMKVLSDAEYETILQDKLLRVNAQIALVDENIEALRVQQREVASKELKESKSSKTG</sequence>
<dbReference type="EMBL" id="JAUBYV010000004">
    <property type="protein sequence ID" value="KAK2627205.1"/>
    <property type="molecule type" value="Genomic_DNA"/>
</dbReference>
<reference evidence="1" key="1">
    <citation type="submission" date="2023-06" db="EMBL/GenBank/DDBJ databases">
        <title>Draft genome of Marssonina rosae.</title>
        <authorList>
            <person name="Cheng Q."/>
        </authorList>
    </citation>
    <scope>NUCLEOTIDE SEQUENCE</scope>
    <source>
        <strain evidence="1">R4</strain>
    </source>
</reference>
<name>A0AAD9T0Q3_9HELO</name>
<dbReference type="AlphaFoldDB" id="A0AAD9T0Q3"/>
<dbReference type="PANTHER" id="PTHR41390">
    <property type="entry name" value="CHROMOSOME 7, WHOLE GENOME SHOTGUN SEQUENCE"/>
    <property type="match status" value="1"/>
</dbReference>
<proteinExistence type="predicted"/>
<keyword evidence="2" id="KW-1185">Reference proteome</keyword>
<accession>A0AAD9T0Q3</accession>
<organism evidence="1 2">
    <name type="scientific">Diplocarpon rosae</name>
    <dbReference type="NCBI Taxonomy" id="946125"/>
    <lineage>
        <taxon>Eukaryota</taxon>
        <taxon>Fungi</taxon>
        <taxon>Dikarya</taxon>
        <taxon>Ascomycota</taxon>
        <taxon>Pezizomycotina</taxon>
        <taxon>Leotiomycetes</taxon>
        <taxon>Helotiales</taxon>
        <taxon>Drepanopezizaceae</taxon>
        <taxon>Diplocarpon</taxon>
    </lineage>
</organism>
<protein>
    <submittedName>
        <fullName evidence="1">Uncharacterized protein</fullName>
    </submittedName>
</protein>
<dbReference type="Proteomes" id="UP001285354">
    <property type="component" value="Unassembled WGS sequence"/>
</dbReference>
<evidence type="ECO:0000313" key="2">
    <source>
        <dbReference type="Proteomes" id="UP001285354"/>
    </source>
</evidence>
<comment type="caution">
    <text evidence="1">The sequence shown here is derived from an EMBL/GenBank/DDBJ whole genome shotgun (WGS) entry which is preliminary data.</text>
</comment>